<dbReference type="GO" id="GO:0006629">
    <property type="term" value="P:lipid metabolic process"/>
    <property type="evidence" value="ECO:0007669"/>
    <property type="project" value="InterPro"/>
</dbReference>
<dbReference type="GO" id="GO:0008081">
    <property type="term" value="F:phosphoric diester hydrolase activity"/>
    <property type="evidence" value="ECO:0007669"/>
    <property type="project" value="InterPro"/>
</dbReference>
<dbReference type="InterPro" id="IPR017946">
    <property type="entry name" value="PLC-like_Pdiesterase_TIM-brl"/>
</dbReference>
<dbReference type="RefSeq" id="WP_052522051.1">
    <property type="nucleotide sequence ID" value="NZ_BAMD01000002.1"/>
</dbReference>
<organism evidence="2 3">
    <name type="scientific">Saccharicrinis fermentans DSM 9555 = JCM 21142</name>
    <dbReference type="NCBI Taxonomy" id="869213"/>
    <lineage>
        <taxon>Bacteria</taxon>
        <taxon>Pseudomonadati</taxon>
        <taxon>Bacteroidota</taxon>
        <taxon>Bacteroidia</taxon>
        <taxon>Marinilabiliales</taxon>
        <taxon>Marinilabiliaceae</taxon>
        <taxon>Saccharicrinis</taxon>
    </lineage>
</organism>
<dbReference type="Pfam" id="PF03009">
    <property type="entry name" value="GDPD"/>
    <property type="match status" value="1"/>
</dbReference>
<evidence type="ECO:0000259" key="1">
    <source>
        <dbReference type="PROSITE" id="PS51704"/>
    </source>
</evidence>
<reference evidence="2 3" key="1">
    <citation type="journal article" date="2014" name="Genome Announc.">
        <title>Draft Genome Sequence of Cytophaga fermentans JCM 21142T, a Facultative Anaerobe Isolated from Marine Mud.</title>
        <authorList>
            <person name="Starns D."/>
            <person name="Oshima K."/>
            <person name="Suda W."/>
            <person name="Iino T."/>
            <person name="Yuki M."/>
            <person name="Inoue J."/>
            <person name="Kitamura K."/>
            <person name="Iida T."/>
            <person name="Darby A."/>
            <person name="Hattori M."/>
            <person name="Ohkuma M."/>
        </authorList>
    </citation>
    <scope>NUCLEOTIDE SEQUENCE [LARGE SCALE GENOMIC DNA]</scope>
    <source>
        <strain evidence="2 3">JCM 21142</strain>
    </source>
</reference>
<dbReference type="PROSITE" id="PS51257">
    <property type="entry name" value="PROKAR_LIPOPROTEIN"/>
    <property type="match status" value="1"/>
</dbReference>
<evidence type="ECO:0000313" key="2">
    <source>
        <dbReference type="EMBL" id="GAF01744.1"/>
    </source>
</evidence>
<feature type="domain" description="GP-PDE" evidence="1">
    <location>
        <begin position="38"/>
        <end position="255"/>
    </location>
</feature>
<dbReference type="PANTHER" id="PTHR46211">
    <property type="entry name" value="GLYCEROPHOSPHORYL DIESTER PHOSPHODIESTERASE"/>
    <property type="match status" value="1"/>
</dbReference>
<dbReference type="STRING" id="869213.GCA_000517085_03145"/>
<gene>
    <name evidence="2" type="ORF">JCM21142_360</name>
</gene>
<dbReference type="SUPFAM" id="SSF51695">
    <property type="entry name" value="PLC-like phosphodiesterases"/>
    <property type="match status" value="1"/>
</dbReference>
<accession>W7YGK7</accession>
<dbReference type="PANTHER" id="PTHR46211:SF14">
    <property type="entry name" value="GLYCEROPHOSPHODIESTER PHOSPHODIESTERASE"/>
    <property type="match status" value="1"/>
</dbReference>
<dbReference type="Proteomes" id="UP000019402">
    <property type="component" value="Unassembled WGS sequence"/>
</dbReference>
<sequence length="255" mass="29042">MKFLGIILGLVLLFSCSNKKKSMQSGVKAEMTKDTLCFDVQGHRGARGLAPENTLPAFKKALEIGVSTLELDLAVTKDGKLLVSHEPWFNRHICLDSLGNVIPEEDSIRYNIYEHTYAETQKYDCGSIGNPQFPHQEKQKLTKPLLKEVIEMTEAYCQENDVEVSYNFEIKSLPHGDNLYHPEPKVFCDLLIEEVKDLIPIDRIVIQSFDYRQLEYLHAHYPEYKLAALAYKGQAESNLSRLSFVPAIYSLILIC</sequence>
<dbReference type="EMBL" id="BAMD01000002">
    <property type="protein sequence ID" value="GAF01744.1"/>
    <property type="molecule type" value="Genomic_DNA"/>
</dbReference>
<comment type="caution">
    <text evidence="2">The sequence shown here is derived from an EMBL/GenBank/DDBJ whole genome shotgun (WGS) entry which is preliminary data.</text>
</comment>
<protein>
    <submittedName>
        <fullName evidence="2">Glycerophosphoryl diester phosphodiesterase</fullName>
    </submittedName>
</protein>
<proteinExistence type="predicted"/>
<dbReference type="Gene3D" id="3.20.20.190">
    <property type="entry name" value="Phosphatidylinositol (PI) phosphodiesterase"/>
    <property type="match status" value="1"/>
</dbReference>
<keyword evidence="3" id="KW-1185">Reference proteome</keyword>
<dbReference type="InterPro" id="IPR030395">
    <property type="entry name" value="GP_PDE_dom"/>
</dbReference>
<dbReference type="PROSITE" id="PS51704">
    <property type="entry name" value="GP_PDE"/>
    <property type="match status" value="1"/>
</dbReference>
<dbReference type="eggNOG" id="COG0584">
    <property type="taxonomic scope" value="Bacteria"/>
</dbReference>
<name>W7YGK7_9BACT</name>
<evidence type="ECO:0000313" key="3">
    <source>
        <dbReference type="Proteomes" id="UP000019402"/>
    </source>
</evidence>
<dbReference type="AlphaFoldDB" id="W7YGK7"/>
<dbReference type="OrthoDB" id="384721at2"/>